<gene>
    <name evidence="2" type="ORF">H9Y04_06550</name>
</gene>
<comment type="caution">
    <text evidence="2">The sequence shown here is derived from an EMBL/GenBank/DDBJ whole genome shotgun (WGS) entry which is preliminary data.</text>
</comment>
<reference evidence="2 3" key="1">
    <citation type="submission" date="2020-08" db="EMBL/GenBank/DDBJ databases">
        <title>Genemic of Streptomyces polyaspartic.</title>
        <authorList>
            <person name="Liu W."/>
        </authorList>
    </citation>
    <scope>NUCLEOTIDE SEQUENCE [LARGE SCALE GENOMIC DNA]</scope>
    <source>
        <strain evidence="2 3">TRM66268-LWL</strain>
    </source>
</reference>
<evidence type="ECO:0000313" key="2">
    <source>
        <dbReference type="EMBL" id="MBC9712231.1"/>
    </source>
</evidence>
<dbReference type="RefSeq" id="WP_187812702.1">
    <property type="nucleotide sequence ID" value="NZ_JACTVJ010000004.1"/>
</dbReference>
<dbReference type="EMBL" id="JACTVJ010000004">
    <property type="protein sequence ID" value="MBC9712231.1"/>
    <property type="molecule type" value="Genomic_DNA"/>
</dbReference>
<dbReference type="Proteomes" id="UP000642284">
    <property type="component" value="Unassembled WGS sequence"/>
</dbReference>
<accession>A0ABR7S9S0</accession>
<evidence type="ECO:0000256" key="1">
    <source>
        <dbReference type="SAM" id="Coils"/>
    </source>
</evidence>
<protein>
    <submittedName>
        <fullName evidence="2">Uncharacterized protein</fullName>
    </submittedName>
</protein>
<evidence type="ECO:0000313" key="3">
    <source>
        <dbReference type="Proteomes" id="UP000642284"/>
    </source>
</evidence>
<keyword evidence="1" id="KW-0175">Coiled coil</keyword>
<sequence length="171" mass="18656">MSNIVPEQRPVFAWFYAPETKNHCHRRRVLSWVYKTHQGAATGEAYPVLLDKRTGRCEPYLKFAPDRSGNAEGDALFLGISFGDSDAGKARHNAKRRYEKEQAAVVKAAAEKRAAAEAEIKAAEAKAAEEAAREQEAAQAAEAQIAERKSILANADKVMQKAKSLTGIGGE</sequence>
<name>A0ABR7S9S0_9ACTN</name>
<organism evidence="2 3">
    <name type="scientific">Streptomyces polyasparticus</name>
    <dbReference type="NCBI Taxonomy" id="2767826"/>
    <lineage>
        <taxon>Bacteria</taxon>
        <taxon>Bacillati</taxon>
        <taxon>Actinomycetota</taxon>
        <taxon>Actinomycetes</taxon>
        <taxon>Kitasatosporales</taxon>
        <taxon>Streptomycetaceae</taxon>
        <taxon>Streptomyces</taxon>
    </lineage>
</organism>
<keyword evidence="3" id="KW-1185">Reference proteome</keyword>
<feature type="coiled-coil region" evidence="1">
    <location>
        <begin position="91"/>
        <end position="144"/>
    </location>
</feature>
<proteinExistence type="predicted"/>